<reference evidence="2 3" key="1">
    <citation type="submission" date="2015-04" db="EMBL/GenBank/DDBJ databases">
        <title>Complete Genome Sequence of Brevibacterium flavum ATCC 15168.</title>
        <authorList>
            <person name="Ahn J."/>
            <person name="Park G."/>
            <person name="Jeon W."/>
            <person name="Jang Y."/>
            <person name="Jang M."/>
            <person name="Lee H."/>
            <person name="Lee H."/>
        </authorList>
    </citation>
    <scope>NUCLEOTIDE SEQUENCE [LARGE SCALE GENOMIC DNA]</scope>
    <source>
        <strain evidence="2 3">ATCC 15168</strain>
    </source>
</reference>
<dbReference type="HOGENOM" id="CLU_046670_0_0_11"/>
<dbReference type="Pfam" id="PF02498">
    <property type="entry name" value="Bro-N"/>
    <property type="match status" value="1"/>
</dbReference>
<organism evidence="2 3">
    <name type="scientific">[Brevibacterium] flavum</name>
    <dbReference type="NCBI Taxonomy" id="92706"/>
    <lineage>
        <taxon>Bacteria</taxon>
        <taxon>Bacillati</taxon>
        <taxon>Actinomycetota</taxon>
        <taxon>Actinomycetes</taxon>
        <taxon>Mycobacteriales</taxon>
        <taxon>Corynebacteriaceae</taxon>
        <taxon>Corynebacterium</taxon>
    </lineage>
</organism>
<evidence type="ECO:0000313" key="3">
    <source>
        <dbReference type="Proteomes" id="UP000034037"/>
    </source>
</evidence>
<dbReference type="GO" id="GO:0003677">
    <property type="term" value="F:DNA binding"/>
    <property type="evidence" value="ECO:0007669"/>
    <property type="project" value="InterPro"/>
</dbReference>
<sequence>MNIQPFNFQGHQVRVVQGVDGQPLWIAIDVAKILGYRETRDMTRNLDVDESAPHNLRVRSESGVEQQREMTVITESGLYSAILRSRKPEAKEFKRWVTGEVLPAIRKHGGYLTEQKIAEALDDPDTIIRLATSLKEERARRAALETQQKIDAPKVIFADAVAVSNTAILVGDLAKLLKGNGINVGANRLFGWLRENGYLIRRKGTDWNMPTQKSMDLELLRVKETVITHSDGHTSINKTPKVTGKGQRYFVERFLDGRFNINTAA</sequence>
<dbReference type="AlphaFoldDB" id="A0A0F6WQV8"/>
<feature type="domain" description="Bro-N" evidence="1">
    <location>
        <begin position="1"/>
        <end position="109"/>
    </location>
</feature>
<dbReference type="Proteomes" id="UP000034037">
    <property type="component" value="Chromosome"/>
</dbReference>
<dbReference type="PATRIC" id="fig|92706.3.peg.2053"/>
<dbReference type="EMBL" id="CP011309">
    <property type="protein sequence ID" value="AKF27820.1"/>
    <property type="molecule type" value="Genomic_DNA"/>
</dbReference>
<dbReference type="SMART" id="SM01040">
    <property type="entry name" value="Bro-N"/>
    <property type="match status" value="1"/>
</dbReference>
<accession>A0A0F6WQV8</accession>
<evidence type="ECO:0000259" key="1">
    <source>
        <dbReference type="PROSITE" id="PS51750"/>
    </source>
</evidence>
<dbReference type="RefSeq" id="WP_034983804.1">
    <property type="nucleotide sequence ID" value="NZ_CP011309.1"/>
</dbReference>
<dbReference type="PANTHER" id="PTHR36180:SF2">
    <property type="entry name" value="BRO FAMILY PROTEIN"/>
    <property type="match status" value="1"/>
</dbReference>
<gene>
    <name evidence="2" type="ORF">YH66_09800</name>
</gene>
<protein>
    <submittedName>
        <fullName evidence="2">Antirepressor</fullName>
    </submittedName>
</protein>
<dbReference type="InterPro" id="IPR003497">
    <property type="entry name" value="BRO_N_domain"/>
</dbReference>
<keyword evidence="3" id="KW-1185">Reference proteome</keyword>
<dbReference type="InterPro" id="IPR005039">
    <property type="entry name" value="Ant_C"/>
</dbReference>
<dbReference type="PROSITE" id="PS51750">
    <property type="entry name" value="BRO_N"/>
    <property type="match status" value="1"/>
</dbReference>
<dbReference type="Pfam" id="PF03374">
    <property type="entry name" value="ANT"/>
    <property type="match status" value="1"/>
</dbReference>
<name>A0A0F6WQV8_9CORY</name>
<dbReference type="PANTHER" id="PTHR36180">
    <property type="entry name" value="DNA-BINDING PROTEIN-RELATED-RELATED"/>
    <property type="match status" value="1"/>
</dbReference>
<evidence type="ECO:0000313" key="2">
    <source>
        <dbReference type="EMBL" id="AKF27820.1"/>
    </source>
</evidence>
<proteinExistence type="predicted"/>